<evidence type="ECO:0000313" key="1">
    <source>
        <dbReference type="EMBL" id="VDK72884.1"/>
    </source>
</evidence>
<accession>A0A3P6U465</accession>
<dbReference type="EMBL" id="UYRX01000079">
    <property type="protein sequence ID" value="VDK72884.1"/>
    <property type="molecule type" value="Genomic_DNA"/>
</dbReference>
<organism evidence="1 2">
    <name type="scientific">Litomosoides sigmodontis</name>
    <name type="common">Filarial nematode worm</name>
    <dbReference type="NCBI Taxonomy" id="42156"/>
    <lineage>
        <taxon>Eukaryota</taxon>
        <taxon>Metazoa</taxon>
        <taxon>Ecdysozoa</taxon>
        <taxon>Nematoda</taxon>
        <taxon>Chromadorea</taxon>
        <taxon>Rhabditida</taxon>
        <taxon>Spirurina</taxon>
        <taxon>Spiruromorpha</taxon>
        <taxon>Filarioidea</taxon>
        <taxon>Onchocercidae</taxon>
        <taxon>Litomosoides</taxon>
    </lineage>
</organism>
<sequence>MDASVADRLRGEFTKFAFGTSLMPRYTSLMLHSSNWQSRLMARIELEIDIVASKLSEQWKQIEEAADVLNDFVTTDWHSQKSPSCLQEDLQHLLSYLMVDVMRWCEMHDKVKYQTITPVKPNVKVGKVIARCKQSLQAIANNTSMKLS</sequence>
<dbReference type="AlphaFoldDB" id="A0A3P6U465"/>
<evidence type="ECO:0000313" key="2">
    <source>
        <dbReference type="Proteomes" id="UP000277928"/>
    </source>
</evidence>
<keyword evidence="2" id="KW-1185">Reference proteome</keyword>
<dbReference type="OMA" id="YTSLMLH"/>
<gene>
    <name evidence="1" type="ORF">NLS_LOCUS1934</name>
</gene>
<dbReference type="OrthoDB" id="5832932at2759"/>
<reference evidence="1 2" key="1">
    <citation type="submission" date="2018-08" db="EMBL/GenBank/DDBJ databases">
        <authorList>
            <person name="Laetsch R D."/>
            <person name="Stevens L."/>
            <person name="Kumar S."/>
            <person name="Blaxter L. M."/>
        </authorList>
    </citation>
    <scope>NUCLEOTIDE SEQUENCE [LARGE SCALE GENOMIC DNA]</scope>
</reference>
<name>A0A3P6U465_LITSI</name>
<dbReference type="Proteomes" id="UP000277928">
    <property type="component" value="Unassembled WGS sequence"/>
</dbReference>
<protein>
    <submittedName>
        <fullName evidence="1">Uncharacterized protein</fullName>
    </submittedName>
</protein>
<proteinExistence type="predicted"/>